<gene>
    <name evidence="2" type="ORF">FYJ73_08665</name>
</gene>
<comment type="caution">
    <text evidence="2">The sequence shown here is derived from an EMBL/GenBank/DDBJ whole genome shotgun (WGS) entry which is preliminary data.</text>
</comment>
<dbReference type="Proteomes" id="UP000438914">
    <property type="component" value="Unassembled WGS sequence"/>
</dbReference>
<protein>
    <submittedName>
        <fullName evidence="2">DUF4372 domain-containing protein</fullName>
    </submittedName>
</protein>
<sequence>MTCCNNSIIKLKNRDKVNELATTTKVNRYVKGFDAFTHFVVMVDEALVGDKSIRQVVEVFETNVIQLNHLDIDYLLRRCILSDANKKRASQFIGDVYKALYEQYSELSLDSKAFKAHHKGLYILDSITISHFSQIYKGIGRTPKNIMKVTLKSVGAGISAHCCQCSLRCYTSR</sequence>
<evidence type="ECO:0000313" key="3">
    <source>
        <dbReference type="Proteomes" id="UP000438914"/>
    </source>
</evidence>
<proteinExistence type="predicted"/>
<dbReference type="InterPro" id="IPR025399">
    <property type="entry name" value="DUF4372"/>
</dbReference>
<evidence type="ECO:0000259" key="1">
    <source>
        <dbReference type="Pfam" id="PF14294"/>
    </source>
</evidence>
<name>A0A7K0KFT2_9BACT</name>
<reference evidence="2 3" key="1">
    <citation type="submission" date="2019-08" db="EMBL/GenBank/DDBJ databases">
        <title>In-depth cultivation of the pig gut microbiome towards novel bacterial diversity and tailored functional studies.</title>
        <authorList>
            <person name="Wylensek D."/>
            <person name="Hitch T.C.A."/>
            <person name="Clavel T."/>
        </authorList>
    </citation>
    <scope>NUCLEOTIDE SEQUENCE [LARGE SCALE GENOMIC DNA]</scope>
    <source>
        <strain evidence="2 3">LKV-178-WT-2A</strain>
    </source>
</reference>
<organism evidence="2 3">
    <name type="scientific">Hallella mizrahii</name>
    <dbReference type="NCBI Taxonomy" id="2606637"/>
    <lineage>
        <taxon>Bacteria</taxon>
        <taxon>Pseudomonadati</taxon>
        <taxon>Bacteroidota</taxon>
        <taxon>Bacteroidia</taxon>
        <taxon>Bacteroidales</taxon>
        <taxon>Prevotellaceae</taxon>
        <taxon>Hallella</taxon>
    </lineage>
</organism>
<feature type="domain" description="DUF4372" evidence="1">
    <location>
        <begin position="8"/>
        <end position="70"/>
    </location>
</feature>
<accession>A0A7K0KFT2</accession>
<dbReference type="Pfam" id="PF14294">
    <property type="entry name" value="DUF4372"/>
    <property type="match status" value="1"/>
</dbReference>
<keyword evidence="3" id="KW-1185">Reference proteome</keyword>
<dbReference type="AlphaFoldDB" id="A0A7K0KFT2"/>
<dbReference type="EMBL" id="VUNG01000020">
    <property type="protein sequence ID" value="MST84738.1"/>
    <property type="molecule type" value="Genomic_DNA"/>
</dbReference>
<evidence type="ECO:0000313" key="2">
    <source>
        <dbReference type="EMBL" id="MST84738.1"/>
    </source>
</evidence>